<gene>
    <name evidence="1" type="ORF">ACEZDE_25075</name>
</gene>
<dbReference type="CDD" id="cd07951">
    <property type="entry name" value="ED_3B_N_AMMECR1"/>
    <property type="match status" value="1"/>
</dbReference>
<evidence type="ECO:0000313" key="2">
    <source>
        <dbReference type="Proteomes" id="UP001592531"/>
    </source>
</evidence>
<reference evidence="1 2" key="1">
    <citation type="submission" date="2024-09" db="EMBL/GenBank/DDBJ databases">
        <authorList>
            <person name="Lee S.D."/>
        </authorList>
    </citation>
    <scope>NUCLEOTIDE SEQUENCE [LARGE SCALE GENOMIC DNA]</scope>
    <source>
        <strain evidence="1 2">N8-3</strain>
    </source>
</reference>
<organism evidence="1 2">
    <name type="scientific">Streptacidiphilus cavernicola</name>
    <dbReference type="NCBI Taxonomy" id="3342716"/>
    <lineage>
        <taxon>Bacteria</taxon>
        <taxon>Bacillati</taxon>
        <taxon>Actinomycetota</taxon>
        <taxon>Actinomycetes</taxon>
        <taxon>Kitasatosporales</taxon>
        <taxon>Streptomycetaceae</taxon>
        <taxon>Streptacidiphilus</taxon>
    </lineage>
</organism>
<name>A0ABV6W209_9ACTN</name>
<dbReference type="EMBL" id="JBHFAB010000021">
    <property type="protein sequence ID" value="MFC1419886.1"/>
    <property type="molecule type" value="Genomic_DNA"/>
</dbReference>
<comment type="caution">
    <text evidence="1">The sequence shown here is derived from an EMBL/GenBank/DDBJ whole genome shotgun (WGS) entry which is preliminary data.</text>
</comment>
<evidence type="ECO:0000313" key="1">
    <source>
        <dbReference type="EMBL" id="MFC1419886.1"/>
    </source>
</evidence>
<proteinExistence type="predicted"/>
<protein>
    <submittedName>
        <fullName evidence="1">Class III extradiol dioxygenase subunit B-like domain-containing protein</fullName>
    </submittedName>
</protein>
<accession>A0ABV6W209</accession>
<keyword evidence="2" id="KW-1185">Reference proteome</keyword>
<dbReference type="Proteomes" id="UP001592531">
    <property type="component" value="Unassembled WGS sequence"/>
</dbReference>
<sequence>MLVAAAVCPCPPLLVPELASGAAPELDGLREACDTALRAVLAAAPDLLWVVGPGAEHGAFEDGGTGSFAPYGVDLAVTLGLGDPAEPLPGSLCVGAWLLDRAGWAGPAKGLAVPDYLEPELCAANGVRLAGSADRVGLLVLGEGSARRGLKAPGYLDERAEGFDAVAARGLAGADSGGELAGLDDELAFELMASGRAPWQVLAGAAADPATGPLDARLHYQDAPYGVGYFVADWTRAG</sequence>
<dbReference type="Gene3D" id="3.40.830.10">
    <property type="entry name" value="LigB-like"/>
    <property type="match status" value="1"/>
</dbReference>
<dbReference type="RefSeq" id="WP_380540034.1">
    <property type="nucleotide sequence ID" value="NZ_JBHFAB010000021.1"/>
</dbReference>